<dbReference type="Proteomes" id="UP001230220">
    <property type="component" value="Unassembled WGS sequence"/>
</dbReference>
<dbReference type="InterPro" id="IPR029063">
    <property type="entry name" value="SAM-dependent_MTases_sf"/>
</dbReference>
<dbReference type="EC" id="2.1.1.217" evidence="1"/>
<sequence>MKLSKRLKAIYDLVDEGAVVGDIGCDHALLSCALMLNGKAKKVYACDINEEPLKQARKSIEYYKLEDQIDVIHCAGLDKLPKDVDTIVIAGMGYETIRMILDHHPEKIKHYKRIIIQSNRDVESIRKYISEHRYHIQEEVCVFDLHYYQIIVFDCSEDEKLTKKEILFGRRMKKDNVFMQMWFANYRKYEAILKKLPKSNENYASLKEVMDLIEEEIEV</sequence>
<dbReference type="CDD" id="cd02440">
    <property type="entry name" value="AdoMet_MTases"/>
    <property type="match status" value="1"/>
</dbReference>
<evidence type="ECO:0000313" key="2">
    <source>
        <dbReference type="Proteomes" id="UP001230220"/>
    </source>
</evidence>
<dbReference type="Gene3D" id="3.40.50.150">
    <property type="entry name" value="Vaccinia Virus protein VP39"/>
    <property type="match status" value="1"/>
</dbReference>
<dbReference type="SUPFAM" id="SSF53335">
    <property type="entry name" value="S-adenosyl-L-methionine-dependent methyltransferases"/>
    <property type="match status" value="1"/>
</dbReference>
<proteinExistence type="predicted"/>
<accession>A0ABU0E7L0</accession>
<dbReference type="InterPro" id="IPR006901">
    <property type="entry name" value="TrmK"/>
</dbReference>
<comment type="caution">
    <text evidence="1">The sequence shown here is derived from an EMBL/GenBank/DDBJ whole genome shotgun (WGS) entry which is preliminary data.</text>
</comment>
<reference evidence="1 2" key="1">
    <citation type="submission" date="2023-07" db="EMBL/GenBank/DDBJ databases">
        <title>Genomic Encyclopedia of Type Strains, Phase IV (KMG-IV): sequencing the most valuable type-strain genomes for metagenomic binning, comparative biology and taxonomic classification.</title>
        <authorList>
            <person name="Goeker M."/>
        </authorList>
    </citation>
    <scope>NUCLEOTIDE SEQUENCE [LARGE SCALE GENOMIC DNA]</scope>
    <source>
        <strain evidence="1 2">DSM 16784</strain>
    </source>
</reference>
<evidence type="ECO:0000313" key="1">
    <source>
        <dbReference type="EMBL" id="MDQ0362896.1"/>
    </source>
</evidence>
<dbReference type="EMBL" id="JAUSUR010000008">
    <property type="protein sequence ID" value="MDQ0362896.1"/>
    <property type="molecule type" value="Genomic_DNA"/>
</dbReference>
<keyword evidence="1" id="KW-0808">Transferase</keyword>
<dbReference type="Gene3D" id="1.10.287.1890">
    <property type="match status" value="1"/>
</dbReference>
<dbReference type="PANTHER" id="PTHR38451:SF1">
    <property type="entry name" value="TRNA (ADENINE(22)-N(1))-METHYLTRANSFERASE"/>
    <property type="match status" value="1"/>
</dbReference>
<keyword evidence="2" id="KW-1185">Reference proteome</keyword>
<keyword evidence="1" id="KW-0489">Methyltransferase</keyword>
<dbReference type="Pfam" id="PF04816">
    <property type="entry name" value="TrmK"/>
    <property type="match status" value="1"/>
</dbReference>
<dbReference type="GO" id="GO:0160105">
    <property type="term" value="F:tRNA (adenine(22)-N1)-methyltransferase activity"/>
    <property type="evidence" value="ECO:0007669"/>
    <property type="project" value="UniProtKB-EC"/>
</dbReference>
<gene>
    <name evidence="1" type="ORF">J2S15_003657</name>
</gene>
<dbReference type="PANTHER" id="PTHR38451">
    <property type="entry name" value="TRNA (ADENINE(22)-N(1))-METHYLTRANSFERASE"/>
    <property type="match status" value="1"/>
</dbReference>
<protein>
    <submittedName>
        <fullName evidence="1">tRNA (Adenine22-N1)-methyltransferase</fullName>
        <ecNumber evidence="1">2.1.1.217</ecNumber>
    </submittedName>
</protein>
<name>A0ABU0E7L0_9FIRM</name>
<dbReference type="GO" id="GO:0032259">
    <property type="term" value="P:methylation"/>
    <property type="evidence" value="ECO:0007669"/>
    <property type="project" value="UniProtKB-KW"/>
</dbReference>
<dbReference type="RefSeq" id="WP_307411099.1">
    <property type="nucleotide sequence ID" value="NZ_JAUSUR010000008.1"/>
</dbReference>
<organism evidence="1 2">
    <name type="scientific">Breznakia pachnodae</name>
    <dbReference type="NCBI Taxonomy" id="265178"/>
    <lineage>
        <taxon>Bacteria</taxon>
        <taxon>Bacillati</taxon>
        <taxon>Bacillota</taxon>
        <taxon>Erysipelotrichia</taxon>
        <taxon>Erysipelotrichales</taxon>
        <taxon>Erysipelotrichaceae</taxon>
        <taxon>Breznakia</taxon>
    </lineage>
</organism>
<dbReference type="PIRSF" id="PIRSF018637">
    <property type="entry name" value="TrmK"/>
    <property type="match status" value="1"/>
</dbReference>